<evidence type="ECO:0000256" key="8">
    <source>
        <dbReference type="PIRSR" id="PIRSR500134-2"/>
    </source>
</evidence>
<dbReference type="InterPro" id="IPR014026">
    <property type="entry name" value="UDP-Glc/GDP-Man_DH_dimer"/>
</dbReference>
<feature type="compositionally biased region" description="Basic and acidic residues" evidence="10">
    <location>
        <begin position="57"/>
        <end position="71"/>
    </location>
</feature>
<dbReference type="PANTHER" id="PTHR43750:SF3">
    <property type="entry name" value="UDP-GLUCOSE 6-DEHYDROGENASE TUAD"/>
    <property type="match status" value="1"/>
</dbReference>
<comment type="caution">
    <text evidence="12">The sequence shown here is derived from an EMBL/GenBank/DDBJ whole genome shotgun (WGS) entry which is preliminary data.</text>
</comment>
<feature type="binding site" evidence="9">
    <location>
        <position position="286"/>
    </location>
    <ligand>
        <name>NAD(+)</name>
        <dbReference type="ChEBI" id="CHEBI:57540"/>
    </ligand>
</feature>
<protein>
    <recommendedName>
        <fullName evidence="3">UDP-glucose 6-dehydrogenase</fullName>
        <ecNumber evidence="3">1.1.1.22</ecNumber>
    </recommendedName>
</protein>
<keyword evidence="5 9" id="KW-0520">NAD</keyword>
<sequence length="597" mass="65187">MPRGDRMARSGGWQPHPRRRQDREAAETDAGGVDEVPLSVIFRDRQHGVNQGLLPGAEHHRPVLNEPGPRHRAPDLVGIRLDRLDVDLDARDARFPLQDLAEHPLVGDVLDPNPMDFQPLGRLDDHARLFVGGPVSLDGLQDVEASSRRVLVARLPRHHHRRAGRRVPLGDGRVETGLDGQIARPIRLVADPAVPDPLLTEGLEGREIEELGPELLAEDRLTELGAGRLKFTLDYKEAVTPSEIIFICVGTPATDAGEADLSSVFSAAENIAKAIVGYKVVVTKSTVPPGTNKKIGEIITKHKPEGSSFAIASVPEFLREGSAIEDTLHPDRVVIGTTSDRARALIIELHKSIDGKIVFCNLETAELIKYASNALLSTKISFANAIALLSEKVGADAERVLEAVGLDKRLGRSFLYAGVGYGGSCFPKDVKALIAIAGKYGYDFTLLKAVDDINKKTAEHFVAKIMKHFDNNVKGRTFAVLGLSFKPNTDDMREAPSLYVITKLVSHGANIVAYDPVAMENAKIVLPHAVRYAKDAYAAANGADAVVVVTEWNEFRQLDLVRLAKNLKQSVLFDGRNIYEPTKAKELGFIYYGVGRM</sequence>
<evidence type="ECO:0000256" key="3">
    <source>
        <dbReference type="ARBA" id="ARBA00012954"/>
    </source>
</evidence>
<dbReference type="PATRIC" id="fig|1618448.3.peg.672"/>
<evidence type="ECO:0000256" key="9">
    <source>
        <dbReference type="PIRSR" id="PIRSR500134-3"/>
    </source>
</evidence>
<dbReference type="Pfam" id="PF03720">
    <property type="entry name" value="UDPG_MGDP_dh_C"/>
    <property type="match status" value="1"/>
</dbReference>
<feature type="binding site" evidence="9">
    <location>
        <position position="251"/>
    </location>
    <ligand>
        <name>NAD(+)</name>
        <dbReference type="ChEBI" id="CHEBI:57540"/>
    </ligand>
</feature>
<evidence type="ECO:0000256" key="4">
    <source>
        <dbReference type="ARBA" id="ARBA00023002"/>
    </source>
</evidence>
<gene>
    <name evidence="12" type="ORF">UY48_C0014G0001</name>
</gene>
<dbReference type="PANTHER" id="PTHR43750">
    <property type="entry name" value="UDP-GLUCOSE 6-DEHYDROGENASE TUAD"/>
    <property type="match status" value="1"/>
</dbReference>
<dbReference type="EMBL" id="LCQD01000014">
    <property type="protein sequence ID" value="KKW11664.1"/>
    <property type="molecule type" value="Genomic_DNA"/>
</dbReference>
<dbReference type="Proteomes" id="UP000034588">
    <property type="component" value="Unassembled WGS sequence"/>
</dbReference>
<evidence type="ECO:0000313" key="12">
    <source>
        <dbReference type="EMBL" id="KKW11664.1"/>
    </source>
</evidence>
<dbReference type="UniPathway" id="UPA00038">
    <property type="reaction ID" value="UER00491"/>
</dbReference>
<dbReference type="SMART" id="SM00984">
    <property type="entry name" value="UDPG_MGDP_dh_C"/>
    <property type="match status" value="1"/>
</dbReference>
<reference evidence="12 13" key="1">
    <citation type="journal article" date="2015" name="Nature">
        <title>rRNA introns, odd ribosomes, and small enigmatic genomes across a large radiation of phyla.</title>
        <authorList>
            <person name="Brown C.T."/>
            <person name="Hug L.A."/>
            <person name="Thomas B.C."/>
            <person name="Sharon I."/>
            <person name="Castelle C.J."/>
            <person name="Singh A."/>
            <person name="Wilkins M.J."/>
            <person name="Williams K.H."/>
            <person name="Banfield J.F."/>
        </authorList>
    </citation>
    <scope>NUCLEOTIDE SEQUENCE [LARGE SCALE GENOMIC DNA]</scope>
</reference>
<evidence type="ECO:0000256" key="6">
    <source>
        <dbReference type="ARBA" id="ARBA00047473"/>
    </source>
</evidence>
<dbReference type="Gene3D" id="3.40.50.720">
    <property type="entry name" value="NAD(P)-binding Rossmann-like Domain"/>
    <property type="match status" value="2"/>
</dbReference>
<evidence type="ECO:0000256" key="2">
    <source>
        <dbReference type="ARBA" id="ARBA00006601"/>
    </source>
</evidence>
<comment type="pathway">
    <text evidence="1">Nucleotide-sugar biosynthesis; UDP-alpha-D-glucuronate biosynthesis; UDP-alpha-D-glucuronate from UDP-alpha-D-glucose: step 1/1.</text>
</comment>
<dbReference type="SUPFAM" id="SSF48179">
    <property type="entry name" value="6-phosphogluconate dehydrogenase C-terminal domain-like"/>
    <property type="match status" value="1"/>
</dbReference>
<comment type="catalytic activity">
    <reaction evidence="6">
        <text>UDP-alpha-D-glucose + 2 NAD(+) + H2O = UDP-alpha-D-glucuronate + 2 NADH + 3 H(+)</text>
        <dbReference type="Rhea" id="RHEA:23596"/>
        <dbReference type="ChEBI" id="CHEBI:15377"/>
        <dbReference type="ChEBI" id="CHEBI:15378"/>
        <dbReference type="ChEBI" id="CHEBI:57540"/>
        <dbReference type="ChEBI" id="CHEBI:57945"/>
        <dbReference type="ChEBI" id="CHEBI:58052"/>
        <dbReference type="ChEBI" id="CHEBI:58885"/>
        <dbReference type="EC" id="1.1.1.22"/>
    </reaction>
</comment>
<evidence type="ECO:0000259" key="11">
    <source>
        <dbReference type="SMART" id="SM00984"/>
    </source>
</evidence>
<dbReference type="AlphaFoldDB" id="A0A0G1YZ79"/>
<feature type="binding site" evidence="9">
    <location>
        <position position="493"/>
    </location>
    <ligand>
        <name>NAD(+)</name>
        <dbReference type="ChEBI" id="CHEBI:57540"/>
    </ligand>
</feature>
<dbReference type="Pfam" id="PF03721">
    <property type="entry name" value="UDPG_MGDP_dh_N"/>
    <property type="match status" value="1"/>
</dbReference>
<dbReference type="InterPro" id="IPR014027">
    <property type="entry name" value="UDP-Glc/GDP-Man_DH_C"/>
</dbReference>
<dbReference type="InterPro" id="IPR008927">
    <property type="entry name" value="6-PGluconate_DH-like_C_sf"/>
</dbReference>
<dbReference type="InterPro" id="IPR036291">
    <property type="entry name" value="NAD(P)-bd_dom_sf"/>
</dbReference>
<evidence type="ECO:0000256" key="7">
    <source>
        <dbReference type="PIRSR" id="PIRSR500134-1"/>
    </source>
</evidence>
<dbReference type="GO" id="GO:0000271">
    <property type="term" value="P:polysaccharide biosynthetic process"/>
    <property type="evidence" value="ECO:0007669"/>
    <property type="project" value="InterPro"/>
</dbReference>
<dbReference type="EC" id="1.1.1.22" evidence="3"/>
<dbReference type="GO" id="GO:0051287">
    <property type="term" value="F:NAD binding"/>
    <property type="evidence" value="ECO:0007669"/>
    <property type="project" value="InterPro"/>
</dbReference>
<dbReference type="GO" id="GO:0006065">
    <property type="term" value="P:UDP-glucuronate biosynthetic process"/>
    <property type="evidence" value="ECO:0007669"/>
    <property type="project" value="UniProtKB-UniPathway"/>
</dbReference>
<feature type="active site" description="Nucleophile" evidence="7">
    <location>
        <position position="425"/>
    </location>
</feature>
<dbReference type="SUPFAM" id="SSF52413">
    <property type="entry name" value="UDP-glucose/GDP-mannose dehydrogenase C-terminal domain"/>
    <property type="match status" value="1"/>
</dbReference>
<evidence type="ECO:0000256" key="5">
    <source>
        <dbReference type="ARBA" id="ARBA00023027"/>
    </source>
</evidence>
<proteinExistence type="inferred from homology"/>
<evidence type="ECO:0000256" key="1">
    <source>
        <dbReference type="ARBA" id="ARBA00004701"/>
    </source>
</evidence>
<evidence type="ECO:0000313" key="13">
    <source>
        <dbReference type="Proteomes" id="UP000034588"/>
    </source>
</evidence>
<feature type="binding site" evidence="9">
    <location>
        <position position="428"/>
    </location>
    <ligand>
        <name>NAD(+)</name>
        <dbReference type="ChEBI" id="CHEBI:57540"/>
    </ligand>
</feature>
<dbReference type="Gene3D" id="1.20.5.100">
    <property type="entry name" value="Cytochrome c1, transmembrane anchor, C-terminal"/>
    <property type="match status" value="1"/>
</dbReference>
<feature type="binding site" evidence="8">
    <location>
        <position position="422"/>
    </location>
    <ligand>
        <name>substrate</name>
    </ligand>
</feature>
<dbReference type="InterPro" id="IPR036220">
    <property type="entry name" value="UDP-Glc/GDP-Man_DH_C_sf"/>
</dbReference>
<organism evidence="12 13">
    <name type="scientific">Candidatus Gottesmanbacteria bacterium GW2011_GWB1_49_7</name>
    <dbReference type="NCBI Taxonomy" id="1618448"/>
    <lineage>
        <taxon>Bacteria</taxon>
        <taxon>Candidatus Gottesmaniibacteriota</taxon>
    </lineage>
</organism>
<feature type="binding site" evidence="9">
    <location>
        <position position="320"/>
    </location>
    <ligand>
        <name>NAD(+)</name>
        <dbReference type="ChEBI" id="CHEBI:57540"/>
    </ligand>
</feature>
<feature type="binding site" evidence="8">
    <location>
        <begin position="317"/>
        <end position="320"/>
    </location>
    <ligand>
        <name>substrate</name>
    </ligand>
</feature>
<dbReference type="Pfam" id="PF00984">
    <property type="entry name" value="UDPG_MGDP_dh"/>
    <property type="match status" value="1"/>
</dbReference>
<dbReference type="PIRSF" id="PIRSF500134">
    <property type="entry name" value="UDPglc_DH_bac"/>
    <property type="match status" value="1"/>
</dbReference>
<name>A0A0G1YZ79_9BACT</name>
<dbReference type="InterPro" id="IPR028357">
    <property type="entry name" value="UDPglc_DH_bac"/>
</dbReference>
<dbReference type="PIRSF" id="PIRSF000124">
    <property type="entry name" value="UDPglc_GDPman_dh"/>
    <property type="match status" value="1"/>
</dbReference>
<dbReference type="InterPro" id="IPR017476">
    <property type="entry name" value="UDP-Glc/GDP-Man"/>
</dbReference>
<keyword evidence="4" id="KW-0560">Oxidoreductase</keyword>
<dbReference type="InterPro" id="IPR001732">
    <property type="entry name" value="UDP-Glc/GDP-Man_DH_N"/>
</dbReference>
<feature type="region of interest" description="Disordered" evidence="10">
    <location>
        <begin position="1"/>
        <end position="32"/>
    </location>
</feature>
<feature type="domain" description="UDP-glucose/GDP-mannose dehydrogenase C-terminal" evidence="11">
    <location>
        <begin position="479"/>
        <end position="581"/>
    </location>
</feature>
<feature type="binding site" evidence="8">
    <location>
        <begin position="414"/>
        <end position="418"/>
    </location>
    <ligand>
        <name>substrate</name>
    </ligand>
</feature>
<accession>A0A0G1YZ79</accession>
<feature type="region of interest" description="Disordered" evidence="10">
    <location>
        <begin position="51"/>
        <end position="71"/>
    </location>
</feature>
<feature type="binding site" evidence="8">
    <location>
        <position position="369"/>
    </location>
    <ligand>
        <name>substrate</name>
    </ligand>
</feature>
<evidence type="ECO:0000256" key="10">
    <source>
        <dbReference type="SAM" id="MobiDB-lite"/>
    </source>
</evidence>
<feature type="binding site" evidence="8">
    <location>
        <position position="486"/>
    </location>
    <ligand>
        <name>substrate</name>
    </ligand>
</feature>
<dbReference type="NCBIfam" id="TIGR03026">
    <property type="entry name" value="NDP-sugDHase"/>
    <property type="match status" value="1"/>
</dbReference>
<dbReference type="SUPFAM" id="SSF51735">
    <property type="entry name" value="NAD(P)-binding Rossmann-fold domains"/>
    <property type="match status" value="1"/>
</dbReference>
<comment type="similarity">
    <text evidence="2">Belongs to the UDP-glucose/GDP-mannose dehydrogenase family.</text>
</comment>
<dbReference type="GO" id="GO:0003979">
    <property type="term" value="F:UDP-glucose 6-dehydrogenase activity"/>
    <property type="evidence" value="ECO:0007669"/>
    <property type="project" value="UniProtKB-EC"/>
</dbReference>